<dbReference type="SMART" id="SM00237">
    <property type="entry name" value="Calx_beta"/>
    <property type="match status" value="1"/>
</dbReference>
<dbReference type="SUPFAM" id="SSF49785">
    <property type="entry name" value="Galactose-binding domain-like"/>
    <property type="match status" value="3"/>
</dbReference>
<keyword evidence="7" id="KW-0106">Calcium</keyword>
<dbReference type="Gene3D" id="2.60.120.260">
    <property type="entry name" value="Galactose-binding domain-like"/>
    <property type="match status" value="1"/>
</dbReference>
<feature type="domain" description="F5/8 type C" evidence="10">
    <location>
        <begin position="28"/>
        <end position="179"/>
    </location>
</feature>
<dbReference type="GO" id="GO:0030245">
    <property type="term" value="P:cellulose catabolic process"/>
    <property type="evidence" value="ECO:0007669"/>
    <property type="project" value="InterPro"/>
</dbReference>
<dbReference type="InterPro" id="IPR036881">
    <property type="entry name" value="Glyco_hydro_3_C_sf"/>
</dbReference>
<dbReference type="RefSeq" id="WP_212527975.1">
    <property type="nucleotide sequence ID" value="NZ_JAGSOG010000030.1"/>
</dbReference>
<sequence length="1530" mass="159142">MFSPVAHRSRSRARRRAPVLTVVLALLAGLLAVGFQRTALADTAPDTNIALGAEATASSVESADTPASAAVDGDATTRWSSAWSDPQWLQVDLGADAAISGFSIQWEAAFATAYNIEVSDDATTWTQVYATTSGAGGTESITVPSGTAGRYVRLTGTARTTISGAQYGYSIYEFQVLGHFTQEAVSTGTDAVSLQQGSSIDLPVQLNMASTTPVTVDYATSDGSAIAGTDYTTAAGTLTFAPGQTSQTIHLTALADPLNGPTKTFSVTLANAGPSGTSVGPRATTTISILNDNPVPTDGAVQTIEGFDGTIPFSTGNPGLFTFGSDAASNPTLTQVPAPDVPGAASGNQALQVAYQVAGYGGFSDDFATAQDWSAYDGFSFWVKGTGSGQNIEFEVKMGGTDGEHAELWQSFFTDDVNGWKKVQVGFANLKKRADYQPSGAPDDAQISLTSMWGFAVNLPANSSNTLEFDDVQVYQSLQTLQDFEGASPITDTNGALANTGVFSWGGDTSSTPTLSIAQLDRPGVTDNHVLRGTWTDDSSYGGISYDLATTAPEDWSSYAGIEFWFYGHNPSNDAVPGSGPQYEFEVKMGGADGEHAELWQTFFTDDWQGWHLIQIPFASLKHRSDYQPSGAPTNTSLDLTEMRGFALTEPAGTTNGEFDVDQFAIYGINTGTLGAHVSTAQAVYAVDPGGTATVGVTLTTDGGKALDHDVTVGYALGGDSATASAGTDYTDTSGTLTFPSGSASGSTQSFTVQTLPNTPASTAKTIPIQLTPTGADVTADDPVVVINAHGLPYLDSSLPIATRVADLLSRMTLADKIGQMTQAERGDLVHQSDITTAALGSVLSGGGSTPTPNTPAAWADMIDAFQARAQATPLQIPLIYGEDSVHGDNNLVGATVFPQNIGLGATRDPALVEQDGEITATETRATGVTWTFAPCVCVARDERWGRTYESFGEDPALVDQMETIIDGLQGDGALSKDTSVLATAKHFAGDGGTTYGSSTTGTYELDQGVTTVTQNQLQALYLEPFQTAVQQHGVGAVMPSYSSLQIVGQDTAPIKMSARADMITGVLKQQYGFTGFVISDWQAINQLGPDYETDIETAINAGLDMIMVPDQYTTFESDLTDLVNKGLVAESRIDDAVSRILTQKFRLGLFEQPYADRTNASTIGDAAHRAVARQAAAESQVLLKNAVSTTGGTAALPLSPTANIYVAGSNADNLGNQLGGWTVTWQGGSGNTDVGTTILQGMQQDAPNAQITYSADASAPMTGSDVGVVVVGETPYAEGVGDVGNGGRTVDLSAADKAAVDKVCAAMKCVVLIVSGRPMNIGPIQSEANAIVESWLPGSEGEGVADTLFGITPFTGRLPDTWAKQVDTTTTPVDVGIPTTTGTYDPLYPYGWGLRTDSERTRITTVRDALAKQSGPIAKLDATFLTALLNGNGNWNADGSLAHTGAALALIAVASPAVDGTSQATEANANLLVSVVRDIAQNAIVAGGSTAMTRTAALTADAEHALMSGDATTAILKLTAAYLKVTALK</sequence>
<dbReference type="Pfam" id="PF03425">
    <property type="entry name" value="CBM_11"/>
    <property type="match status" value="2"/>
</dbReference>
<evidence type="ECO:0000256" key="3">
    <source>
        <dbReference type="ARBA" id="ARBA00012744"/>
    </source>
</evidence>
<comment type="caution">
    <text evidence="11">The sequence shown here is derived from an EMBL/GenBank/DDBJ whole genome shotgun (WGS) entry which is preliminary data.</text>
</comment>
<evidence type="ECO:0000313" key="11">
    <source>
        <dbReference type="EMBL" id="MBR7833454.1"/>
    </source>
</evidence>
<dbReference type="InterPro" id="IPR002772">
    <property type="entry name" value="Glyco_hydro_3_C"/>
</dbReference>
<dbReference type="InterPro" id="IPR019800">
    <property type="entry name" value="Glyco_hydro_3_AS"/>
</dbReference>
<evidence type="ECO:0000256" key="1">
    <source>
        <dbReference type="ARBA" id="ARBA00000448"/>
    </source>
</evidence>
<dbReference type="PANTHER" id="PTHR30620">
    <property type="entry name" value="PERIPLASMIC BETA-GLUCOSIDASE-RELATED"/>
    <property type="match status" value="1"/>
</dbReference>
<dbReference type="InterPro" id="IPR008979">
    <property type="entry name" value="Galactose-bd-like_sf"/>
</dbReference>
<evidence type="ECO:0000259" key="10">
    <source>
        <dbReference type="PROSITE" id="PS50022"/>
    </source>
</evidence>
<dbReference type="GO" id="GO:0008422">
    <property type="term" value="F:beta-glucosidase activity"/>
    <property type="evidence" value="ECO:0007669"/>
    <property type="project" value="UniProtKB-EC"/>
</dbReference>
<evidence type="ECO:0000256" key="5">
    <source>
        <dbReference type="ARBA" id="ARBA00022737"/>
    </source>
</evidence>
<gene>
    <name evidence="11" type="ORF">KDL01_09270</name>
</gene>
<dbReference type="EC" id="3.2.1.21" evidence="3"/>
<dbReference type="GO" id="GO:0016020">
    <property type="term" value="C:membrane"/>
    <property type="evidence" value="ECO:0007669"/>
    <property type="project" value="InterPro"/>
</dbReference>
<dbReference type="GO" id="GO:0008810">
    <property type="term" value="F:cellulase activity"/>
    <property type="evidence" value="ECO:0007669"/>
    <property type="project" value="InterPro"/>
</dbReference>
<dbReference type="Pfam" id="PF00754">
    <property type="entry name" value="F5_F8_type_C"/>
    <property type="match status" value="1"/>
</dbReference>
<keyword evidence="5" id="KW-0677">Repeat</keyword>
<dbReference type="PROSITE" id="PS50022">
    <property type="entry name" value="FA58C_3"/>
    <property type="match status" value="1"/>
</dbReference>
<evidence type="ECO:0000256" key="8">
    <source>
        <dbReference type="ARBA" id="ARBA00023295"/>
    </source>
</evidence>
<organism evidence="11 12">
    <name type="scientific">Actinospica durhamensis</name>
    <dbReference type="NCBI Taxonomy" id="1508375"/>
    <lineage>
        <taxon>Bacteria</taxon>
        <taxon>Bacillati</taxon>
        <taxon>Actinomycetota</taxon>
        <taxon>Actinomycetes</taxon>
        <taxon>Catenulisporales</taxon>
        <taxon>Actinospicaceae</taxon>
        <taxon>Actinospica</taxon>
    </lineage>
</organism>
<dbReference type="Gene3D" id="2.60.120.430">
    <property type="entry name" value="Galactose-binding lectin"/>
    <property type="match status" value="2"/>
</dbReference>
<dbReference type="InterPro" id="IPR001764">
    <property type="entry name" value="Glyco_hydro_3_N"/>
</dbReference>
<dbReference type="Gene3D" id="2.60.40.2030">
    <property type="match status" value="2"/>
</dbReference>
<keyword evidence="12" id="KW-1185">Reference proteome</keyword>
<reference evidence="11" key="1">
    <citation type="submission" date="2021-04" db="EMBL/GenBank/DDBJ databases">
        <title>Genome based classification of Actinospica acidithermotolerans sp. nov., an actinobacterium isolated from an Indonesian hot spring.</title>
        <authorList>
            <person name="Kusuma A.B."/>
            <person name="Putra K.E."/>
            <person name="Nafisah S."/>
            <person name="Loh J."/>
            <person name="Nouioui I."/>
            <person name="Goodfellow M."/>
        </authorList>
    </citation>
    <scope>NUCLEOTIDE SEQUENCE</scope>
    <source>
        <strain evidence="11">CSCA 57</strain>
    </source>
</reference>
<dbReference type="InterPro" id="IPR038081">
    <property type="entry name" value="CalX-like_sf"/>
</dbReference>
<evidence type="ECO:0000313" key="12">
    <source>
        <dbReference type="Proteomes" id="UP000675781"/>
    </source>
</evidence>
<dbReference type="InterPro" id="IPR051915">
    <property type="entry name" value="Cellulose_Degrad_GH3"/>
</dbReference>
<dbReference type="Pfam" id="PF01915">
    <property type="entry name" value="Glyco_hydro_3_C"/>
    <property type="match status" value="1"/>
</dbReference>
<dbReference type="InterPro" id="IPR036962">
    <property type="entry name" value="Glyco_hydro_3_N_sf"/>
</dbReference>
<dbReference type="PANTHER" id="PTHR30620:SF16">
    <property type="entry name" value="LYSOSOMAL BETA GLUCOSIDASE"/>
    <property type="match status" value="1"/>
</dbReference>
<evidence type="ECO:0000256" key="2">
    <source>
        <dbReference type="ARBA" id="ARBA00005336"/>
    </source>
</evidence>
<dbReference type="SUPFAM" id="SSF52279">
    <property type="entry name" value="Beta-D-glucan exohydrolase, C-terminal domain"/>
    <property type="match status" value="1"/>
</dbReference>
<evidence type="ECO:0000256" key="4">
    <source>
        <dbReference type="ARBA" id="ARBA00022729"/>
    </source>
</evidence>
<dbReference type="InterPro" id="IPR005087">
    <property type="entry name" value="CBM11"/>
</dbReference>
<dbReference type="Pfam" id="PF00933">
    <property type="entry name" value="Glyco_hydro_3"/>
    <property type="match status" value="1"/>
</dbReference>
<dbReference type="Pfam" id="PF03160">
    <property type="entry name" value="Calx-beta"/>
    <property type="match status" value="2"/>
</dbReference>
<evidence type="ECO:0000256" key="9">
    <source>
        <dbReference type="RuleBase" id="RU361161"/>
    </source>
</evidence>
<dbReference type="SUPFAM" id="SSF51445">
    <property type="entry name" value="(Trans)glycosidases"/>
    <property type="match status" value="1"/>
</dbReference>
<keyword evidence="4" id="KW-0732">Signal</keyword>
<dbReference type="InterPro" id="IPR003644">
    <property type="entry name" value="Calx_beta"/>
</dbReference>
<proteinExistence type="inferred from homology"/>
<evidence type="ECO:0000256" key="7">
    <source>
        <dbReference type="ARBA" id="ARBA00022837"/>
    </source>
</evidence>
<dbReference type="EMBL" id="JAGSOG010000030">
    <property type="protein sequence ID" value="MBR7833454.1"/>
    <property type="molecule type" value="Genomic_DNA"/>
</dbReference>
<dbReference type="PRINTS" id="PR00133">
    <property type="entry name" value="GLHYDRLASE3"/>
</dbReference>
<dbReference type="SUPFAM" id="SSF141072">
    <property type="entry name" value="CalX-like"/>
    <property type="match status" value="2"/>
</dbReference>
<dbReference type="GO" id="GO:0007154">
    <property type="term" value="P:cell communication"/>
    <property type="evidence" value="ECO:0007669"/>
    <property type="project" value="InterPro"/>
</dbReference>
<dbReference type="Gene3D" id="3.40.50.1700">
    <property type="entry name" value="Glycoside hydrolase family 3 C-terminal domain"/>
    <property type="match status" value="1"/>
</dbReference>
<dbReference type="InterPro" id="IPR017853">
    <property type="entry name" value="GH"/>
</dbReference>
<dbReference type="PROSITE" id="PS00775">
    <property type="entry name" value="GLYCOSYL_HYDROL_F3"/>
    <property type="match status" value="1"/>
</dbReference>
<protein>
    <recommendedName>
        <fullName evidence="3">beta-glucosidase</fullName>
        <ecNumber evidence="3">3.2.1.21</ecNumber>
    </recommendedName>
</protein>
<comment type="catalytic activity">
    <reaction evidence="1">
        <text>Hydrolysis of terminal, non-reducing beta-D-glucosyl residues with release of beta-D-glucose.</text>
        <dbReference type="EC" id="3.2.1.21"/>
    </reaction>
</comment>
<dbReference type="Proteomes" id="UP000675781">
    <property type="component" value="Unassembled WGS sequence"/>
</dbReference>
<comment type="similarity">
    <text evidence="2 9">Belongs to the glycosyl hydrolase 3 family.</text>
</comment>
<name>A0A941EQV5_9ACTN</name>
<keyword evidence="6 9" id="KW-0378">Hydrolase</keyword>
<accession>A0A941EQV5</accession>
<dbReference type="Gene3D" id="3.20.20.300">
    <property type="entry name" value="Glycoside hydrolase, family 3, N-terminal domain"/>
    <property type="match status" value="1"/>
</dbReference>
<dbReference type="InterPro" id="IPR000421">
    <property type="entry name" value="FA58C"/>
</dbReference>
<keyword evidence="8 9" id="KW-0326">Glycosidase</keyword>
<evidence type="ECO:0000256" key="6">
    <source>
        <dbReference type="ARBA" id="ARBA00022801"/>
    </source>
</evidence>